<evidence type="ECO:0000256" key="18">
    <source>
        <dbReference type="ARBA" id="ARBA00048386"/>
    </source>
</evidence>
<evidence type="ECO:0000256" key="24">
    <source>
        <dbReference type="ARBA" id="ARBA00049296"/>
    </source>
</evidence>
<dbReference type="CDD" id="cd00312">
    <property type="entry name" value="Esterase_lipase"/>
    <property type="match status" value="1"/>
</dbReference>
<comment type="catalytic activity">
    <reaction evidence="1">
        <text>9-(9Z-hexadecenoyloxy)-octadecanoate + H2O = (9Z)-hexadecenoate + 9-hydroxy-octadecanoate + H(+)</text>
        <dbReference type="Rhea" id="RHEA:52068"/>
        <dbReference type="ChEBI" id="CHEBI:15377"/>
        <dbReference type="ChEBI" id="CHEBI:15378"/>
        <dbReference type="ChEBI" id="CHEBI:32372"/>
        <dbReference type="ChEBI" id="CHEBI:136286"/>
        <dbReference type="ChEBI" id="CHEBI:136309"/>
    </reaction>
    <physiologicalReaction direction="left-to-right" evidence="1">
        <dbReference type="Rhea" id="RHEA:52069"/>
    </physiologicalReaction>
</comment>
<evidence type="ECO:0000256" key="6">
    <source>
        <dbReference type="ARBA" id="ARBA00022729"/>
    </source>
</evidence>
<dbReference type="InterPro" id="IPR029058">
    <property type="entry name" value="AB_hydrolase_fold"/>
</dbReference>
<dbReference type="Pfam" id="PF00135">
    <property type="entry name" value="COesterase"/>
    <property type="match status" value="1"/>
</dbReference>
<keyword evidence="5" id="KW-0964">Secreted</keyword>
<feature type="signal peptide" evidence="31">
    <location>
        <begin position="1"/>
        <end position="20"/>
    </location>
</feature>
<comment type="catalytic activity">
    <reaction evidence="23">
        <text>1,2,3-trioctanoylglycerol + H2O = dioctanoylglycerol + octanoate + H(+)</text>
        <dbReference type="Rhea" id="RHEA:47864"/>
        <dbReference type="ChEBI" id="CHEBI:15377"/>
        <dbReference type="ChEBI" id="CHEBI:15378"/>
        <dbReference type="ChEBI" id="CHEBI:25646"/>
        <dbReference type="ChEBI" id="CHEBI:76978"/>
        <dbReference type="ChEBI" id="CHEBI:88066"/>
    </reaction>
    <physiologicalReaction direction="left-to-right" evidence="23">
        <dbReference type="Rhea" id="RHEA:47865"/>
    </physiologicalReaction>
</comment>
<comment type="catalytic activity">
    <reaction evidence="20">
        <text>12-(9Z-octadecenoyloxy)-octadecanoate + H2O = 12-hydroxyoctadecanoate + (9Z)-octadecenoate + H(+)</text>
        <dbReference type="Rhea" id="RHEA:52060"/>
        <dbReference type="ChEBI" id="CHEBI:15377"/>
        <dbReference type="ChEBI" id="CHEBI:15378"/>
        <dbReference type="ChEBI" id="CHEBI:30823"/>
        <dbReference type="ChEBI" id="CHEBI:84201"/>
        <dbReference type="ChEBI" id="CHEBI:136302"/>
    </reaction>
    <physiologicalReaction direction="left-to-right" evidence="20">
        <dbReference type="Rhea" id="RHEA:52061"/>
    </physiologicalReaction>
</comment>
<comment type="catalytic activity">
    <reaction evidence="24">
        <text>13-(9Z-octadecenoyloxy)-octadecanoate + H2O = 13-hydroxy-octadecanoate + (9Z)-octadecenoate + H(+)</text>
        <dbReference type="Rhea" id="RHEA:52064"/>
        <dbReference type="ChEBI" id="CHEBI:15377"/>
        <dbReference type="ChEBI" id="CHEBI:15378"/>
        <dbReference type="ChEBI" id="CHEBI:30823"/>
        <dbReference type="ChEBI" id="CHEBI:136303"/>
        <dbReference type="ChEBI" id="CHEBI:136304"/>
    </reaction>
    <physiologicalReaction direction="left-to-right" evidence="24">
        <dbReference type="Rhea" id="RHEA:52065"/>
    </physiologicalReaction>
</comment>
<dbReference type="SUPFAM" id="SSF53474">
    <property type="entry name" value="alpha/beta-Hydrolases"/>
    <property type="match status" value="1"/>
</dbReference>
<dbReference type="AlphaFoldDB" id="A0A8C4XLG1"/>
<evidence type="ECO:0000313" key="33">
    <source>
        <dbReference type="Ensembl" id="ENSFTIP00000006431.1"/>
    </source>
</evidence>
<proteinExistence type="inferred from homology"/>
<comment type="catalytic activity">
    <reaction evidence="17">
        <text>9-hexadecanoyloxy-octadecanoate + H2O = 9-hydroxy-octadecanoate + hexadecanoate + H(+)</text>
        <dbReference type="Rhea" id="RHEA:52052"/>
        <dbReference type="ChEBI" id="CHEBI:7896"/>
        <dbReference type="ChEBI" id="CHEBI:15377"/>
        <dbReference type="ChEBI" id="CHEBI:15378"/>
        <dbReference type="ChEBI" id="CHEBI:83670"/>
        <dbReference type="ChEBI" id="CHEBI:136286"/>
    </reaction>
    <physiologicalReaction direction="left-to-right" evidence="17">
        <dbReference type="Rhea" id="RHEA:52053"/>
    </physiologicalReaction>
</comment>
<keyword evidence="10" id="KW-1015">Disulfide bond</keyword>
<evidence type="ECO:0000256" key="16">
    <source>
        <dbReference type="ARBA" id="ARBA00047653"/>
    </source>
</evidence>
<dbReference type="PROSITE" id="PS00122">
    <property type="entry name" value="CARBOXYLESTERASE_B_1"/>
    <property type="match status" value="1"/>
</dbReference>
<comment type="catalytic activity">
    <reaction evidence="18">
        <text>1,2,3-tri-(9Z-octadecenoyl)-glycerol + H2O = di-(9Z)-octadecenoylglycerol + (9Z)-octadecenoate + H(+)</text>
        <dbReference type="Rhea" id="RHEA:38575"/>
        <dbReference type="ChEBI" id="CHEBI:15377"/>
        <dbReference type="ChEBI" id="CHEBI:15378"/>
        <dbReference type="ChEBI" id="CHEBI:30823"/>
        <dbReference type="ChEBI" id="CHEBI:53753"/>
        <dbReference type="ChEBI" id="CHEBI:75945"/>
    </reaction>
    <physiologicalReaction direction="left-to-right" evidence="18">
        <dbReference type="Rhea" id="RHEA:38576"/>
    </physiologicalReaction>
</comment>
<dbReference type="GO" id="GO:0004806">
    <property type="term" value="F:triacylglycerol lipase activity"/>
    <property type="evidence" value="ECO:0007669"/>
    <property type="project" value="UniProtKB-EC"/>
</dbReference>
<evidence type="ECO:0000256" key="19">
    <source>
        <dbReference type="ARBA" id="ARBA00048680"/>
    </source>
</evidence>
<dbReference type="PANTHER" id="PTHR43903">
    <property type="entry name" value="NEUROLIGIN"/>
    <property type="match status" value="1"/>
</dbReference>
<evidence type="ECO:0000256" key="10">
    <source>
        <dbReference type="ARBA" id="ARBA00023157"/>
    </source>
</evidence>
<dbReference type="Gene3D" id="3.40.50.1820">
    <property type="entry name" value="alpha/beta hydrolase"/>
    <property type="match status" value="1"/>
</dbReference>
<evidence type="ECO:0000256" key="20">
    <source>
        <dbReference type="ARBA" id="ARBA00048701"/>
    </source>
</evidence>
<dbReference type="OMA" id="ALFRYMK"/>
<evidence type="ECO:0000256" key="30">
    <source>
        <dbReference type="ARBA" id="ARBA00064516"/>
    </source>
</evidence>
<protein>
    <recommendedName>
        <fullName evidence="31">Carboxylic ester hydrolase</fullName>
        <ecNumber evidence="31">3.1.1.-</ecNumber>
    </recommendedName>
</protein>
<keyword evidence="11" id="KW-0325">Glycoprotein</keyword>
<reference evidence="33" key="2">
    <citation type="submission" date="2025-09" db="UniProtKB">
        <authorList>
            <consortium name="Ensembl"/>
        </authorList>
    </citation>
    <scope>IDENTIFICATION</scope>
</reference>
<dbReference type="InterPro" id="IPR002018">
    <property type="entry name" value="CarbesteraseB"/>
</dbReference>
<evidence type="ECO:0000256" key="1">
    <source>
        <dbReference type="ARBA" id="ARBA00000923"/>
    </source>
</evidence>
<evidence type="ECO:0000256" key="12">
    <source>
        <dbReference type="ARBA" id="ARBA00023369"/>
    </source>
</evidence>
<comment type="catalytic activity">
    <reaction evidence="26">
        <text>12-(9Z-hexadecenoyloxy)-octadecanoate + H2O = 12-hydroxyoctadecanoate + (9Z)-hexadecenoate + H(+)</text>
        <dbReference type="Rhea" id="RHEA:52072"/>
        <dbReference type="ChEBI" id="CHEBI:15377"/>
        <dbReference type="ChEBI" id="CHEBI:15378"/>
        <dbReference type="ChEBI" id="CHEBI:32372"/>
        <dbReference type="ChEBI" id="CHEBI:84201"/>
        <dbReference type="ChEBI" id="CHEBI:136312"/>
    </reaction>
    <physiologicalReaction direction="left-to-right" evidence="26">
        <dbReference type="Rhea" id="RHEA:52073"/>
    </physiologicalReaction>
</comment>
<evidence type="ECO:0000256" key="21">
    <source>
        <dbReference type="ARBA" id="ARBA00048800"/>
    </source>
</evidence>
<evidence type="ECO:0000256" key="4">
    <source>
        <dbReference type="ARBA" id="ARBA00022487"/>
    </source>
</evidence>
<dbReference type="GO" id="GO:0005576">
    <property type="term" value="C:extracellular region"/>
    <property type="evidence" value="ECO:0007669"/>
    <property type="project" value="UniProtKB-SubCell"/>
</dbReference>
<comment type="catalytic activity">
    <reaction evidence="28">
        <text>5-(9Z-hexadecenoyloxy)-octadecanoate + H2O = 5-hydroxy-octadecanoate + (9Z)-hexadecenoate + H(+)</text>
        <dbReference type="Rhea" id="RHEA:52092"/>
        <dbReference type="ChEBI" id="CHEBI:15377"/>
        <dbReference type="ChEBI" id="CHEBI:15378"/>
        <dbReference type="ChEBI" id="CHEBI:32372"/>
        <dbReference type="ChEBI" id="CHEBI:136369"/>
        <dbReference type="ChEBI" id="CHEBI:136370"/>
    </reaction>
    <physiologicalReaction direction="left-to-right" evidence="28">
        <dbReference type="Rhea" id="RHEA:52093"/>
    </physiologicalReaction>
</comment>
<keyword evidence="6 31" id="KW-0732">Signal</keyword>
<keyword evidence="34" id="KW-1185">Reference proteome</keyword>
<evidence type="ECO:0000259" key="32">
    <source>
        <dbReference type="Pfam" id="PF00135"/>
    </source>
</evidence>
<comment type="catalytic activity">
    <reaction evidence="25">
        <text>13-(9Z-hexadecenoyloxy)-octadecanoate + H2O = 13-hydroxy-octadecanoate + (9Z)-hexadecenoate + H(+)</text>
        <dbReference type="Rhea" id="RHEA:52076"/>
        <dbReference type="ChEBI" id="CHEBI:15377"/>
        <dbReference type="ChEBI" id="CHEBI:15378"/>
        <dbReference type="ChEBI" id="CHEBI:32372"/>
        <dbReference type="ChEBI" id="CHEBI:136304"/>
        <dbReference type="ChEBI" id="CHEBI:136315"/>
    </reaction>
    <physiologicalReaction direction="left-to-right" evidence="25">
        <dbReference type="Rhea" id="RHEA:52077"/>
    </physiologicalReaction>
</comment>
<evidence type="ECO:0000256" key="17">
    <source>
        <dbReference type="ARBA" id="ARBA00047863"/>
    </source>
</evidence>
<dbReference type="InterPro" id="IPR019826">
    <property type="entry name" value="Carboxylesterase_B_AS"/>
</dbReference>
<evidence type="ECO:0000313" key="34">
    <source>
        <dbReference type="Proteomes" id="UP000694562"/>
    </source>
</evidence>
<evidence type="ECO:0000256" key="23">
    <source>
        <dbReference type="ARBA" id="ARBA00049290"/>
    </source>
</evidence>
<evidence type="ECO:0000256" key="29">
    <source>
        <dbReference type="ARBA" id="ARBA00053019"/>
    </source>
</evidence>
<evidence type="ECO:0000256" key="7">
    <source>
        <dbReference type="ARBA" id="ARBA00022801"/>
    </source>
</evidence>
<keyword evidence="7 31" id="KW-0378">Hydrolase</keyword>
<dbReference type="Ensembl" id="ENSFTIT00000006717.1">
    <property type="protein sequence ID" value="ENSFTIP00000006431.1"/>
    <property type="gene ID" value="ENSFTIG00000004340.1"/>
</dbReference>
<feature type="domain" description="Carboxylesterase type B" evidence="32">
    <location>
        <begin position="25"/>
        <end position="540"/>
    </location>
</feature>
<comment type="subunit">
    <text evidence="30">Interacts with CLC.</text>
</comment>
<evidence type="ECO:0000256" key="2">
    <source>
        <dbReference type="ARBA" id="ARBA00004613"/>
    </source>
</evidence>
<comment type="catalytic activity">
    <reaction evidence="16">
        <text>cholesteryl (9Z-octadecenoate) + H2O = cholesterol + (9Z)-octadecenoate + H(+)</text>
        <dbReference type="Rhea" id="RHEA:33875"/>
        <dbReference type="ChEBI" id="CHEBI:15377"/>
        <dbReference type="ChEBI" id="CHEBI:15378"/>
        <dbReference type="ChEBI" id="CHEBI:16113"/>
        <dbReference type="ChEBI" id="CHEBI:30823"/>
        <dbReference type="ChEBI" id="CHEBI:46898"/>
    </reaction>
    <physiologicalReaction direction="left-to-right" evidence="16">
        <dbReference type="Rhea" id="RHEA:33876"/>
    </physiologicalReaction>
</comment>
<sequence>MARWEILCFALCSYLGVAWAATLGVVLTEGGFVEGENKKLGLFGDYIDIFRGIPFAAPPRTLEDPQPHPGWDGTLQTKKFKNRCMQMTLTQTDVRGTEDCLYLNIWIPQGKRHISTNLPVMVWIYGGAFLVGGSQGANFLNNYLYDGEEIAVRGNVIVVTVNYRLGPLGFLSTGDANLPGNYGLKDQHMAIAWVKRNIKAFGGDPDNITIFGESAGAVSVSLQTLTPKNKGLFKRAISQSGVGLCSWAIQRDPLAWAKKIGEKVGCPTDNTTILANCLRISDPKAVTLAYHLELINLPSPLVHTLALTPVIDGDFLPDMPEKLFANAADIDYIAGVNNMDGHIFAGIDLPAINQGVTPSQGVYNLIKGLTVDRGQIGANATYTLYTQPWGDKPDQEVMKKTVVDLITDYIFLVPTQWALNLHLQNARNSKTYSYVFSQPSRMPVYPSWVGADHADDLQYVFGKPFATPLGYLPKHRTVSKAMIAYWTNFARTGDPNKGNSEVPVTWPPYSNEGTYYLEINNKMNQNSVKQNLKSRYVDFWNSVYRKLPQVANITLTEELVPPEAGGPKPSAGFTVWPHWCWAPGPLLPCSH</sequence>
<dbReference type="GO" id="GO:0004771">
    <property type="term" value="F:sterol ester esterase activity"/>
    <property type="evidence" value="ECO:0007669"/>
    <property type="project" value="UniProtKB-EC"/>
</dbReference>
<comment type="similarity">
    <text evidence="3 31">Belongs to the type-B carboxylesterase/lipase family.</text>
</comment>
<comment type="catalytic activity">
    <reaction evidence="27">
        <text>an acetyl ester + H2O = an aliphatic alcohol + acetate + H(+)</text>
        <dbReference type="Rhea" id="RHEA:12957"/>
        <dbReference type="ChEBI" id="CHEBI:2571"/>
        <dbReference type="ChEBI" id="CHEBI:15377"/>
        <dbReference type="ChEBI" id="CHEBI:15378"/>
        <dbReference type="ChEBI" id="CHEBI:30089"/>
        <dbReference type="ChEBI" id="CHEBI:47622"/>
        <dbReference type="EC" id="3.1.1.6"/>
    </reaction>
    <physiologicalReaction direction="left-to-right" evidence="27">
        <dbReference type="Rhea" id="RHEA:12958"/>
    </physiologicalReaction>
</comment>
<comment type="catalytic activity">
    <reaction evidence="19">
        <text>12-octadecanoyloxy-octadecanoate + H2O = 12-hydroxyoctadecanoate + octadecanoate + H(+)</text>
        <dbReference type="Rhea" id="RHEA:52080"/>
        <dbReference type="ChEBI" id="CHEBI:15377"/>
        <dbReference type="ChEBI" id="CHEBI:15378"/>
        <dbReference type="ChEBI" id="CHEBI:25629"/>
        <dbReference type="ChEBI" id="CHEBI:84201"/>
        <dbReference type="ChEBI" id="CHEBI:136330"/>
    </reaction>
    <physiologicalReaction direction="left-to-right" evidence="19">
        <dbReference type="Rhea" id="RHEA:52081"/>
    </physiologicalReaction>
</comment>
<evidence type="ECO:0000256" key="26">
    <source>
        <dbReference type="ARBA" id="ARBA00049428"/>
    </source>
</evidence>
<keyword evidence="4" id="KW-0719">Serine esterase</keyword>
<evidence type="ECO:0000256" key="11">
    <source>
        <dbReference type="ARBA" id="ARBA00023180"/>
    </source>
</evidence>
<organism evidence="33 34">
    <name type="scientific">Falco tinnunculus</name>
    <name type="common">Common kestrel</name>
    <dbReference type="NCBI Taxonomy" id="100819"/>
    <lineage>
        <taxon>Eukaryota</taxon>
        <taxon>Metazoa</taxon>
        <taxon>Chordata</taxon>
        <taxon>Craniata</taxon>
        <taxon>Vertebrata</taxon>
        <taxon>Euteleostomi</taxon>
        <taxon>Archelosauria</taxon>
        <taxon>Archosauria</taxon>
        <taxon>Dinosauria</taxon>
        <taxon>Saurischia</taxon>
        <taxon>Theropoda</taxon>
        <taxon>Coelurosauria</taxon>
        <taxon>Aves</taxon>
        <taxon>Neognathae</taxon>
        <taxon>Neoaves</taxon>
        <taxon>Telluraves</taxon>
        <taxon>Australaves</taxon>
        <taxon>Falconiformes</taxon>
        <taxon>Falconidae</taxon>
        <taxon>Falco</taxon>
    </lineage>
</organism>
<comment type="catalytic activity">
    <reaction evidence="22">
        <text>9-octadecanoyloxy-octadecanoate + H2O = 9-hydroxy-octadecanoate + octadecanoate + H(+)</text>
        <dbReference type="Rhea" id="RHEA:52096"/>
        <dbReference type="ChEBI" id="CHEBI:15377"/>
        <dbReference type="ChEBI" id="CHEBI:15378"/>
        <dbReference type="ChEBI" id="CHEBI:25629"/>
        <dbReference type="ChEBI" id="CHEBI:136286"/>
        <dbReference type="ChEBI" id="CHEBI:136373"/>
    </reaction>
    <physiologicalReaction direction="left-to-right" evidence="22">
        <dbReference type="Rhea" id="RHEA:52097"/>
    </physiologicalReaction>
</comment>
<dbReference type="GO" id="GO:0016042">
    <property type="term" value="P:lipid catabolic process"/>
    <property type="evidence" value="ECO:0007669"/>
    <property type="project" value="UniProtKB-KW"/>
</dbReference>
<evidence type="ECO:0000256" key="28">
    <source>
        <dbReference type="ARBA" id="ARBA00052473"/>
    </source>
</evidence>
<dbReference type="Proteomes" id="UP000694562">
    <property type="component" value="Unplaced"/>
</dbReference>
<comment type="catalytic activity">
    <reaction evidence="29">
        <text>a sterol ester + H2O = a sterol + a fatty acid + H(+)</text>
        <dbReference type="Rhea" id="RHEA:10100"/>
        <dbReference type="ChEBI" id="CHEBI:15377"/>
        <dbReference type="ChEBI" id="CHEBI:15378"/>
        <dbReference type="ChEBI" id="CHEBI:15889"/>
        <dbReference type="ChEBI" id="CHEBI:28868"/>
        <dbReference type="ChEBI" id="CHEBI:35915"/>
        <dbReference type="EC" id="3.1.1.13"/>
    </reaction>
    <physiologicalReaction direction="left-to-right" evidence="29">
        <dbReference type="Rhea" id="RHEA:10101"/>
    </physiologicalReaction>
</comment>
<feature type="chain" id="PRO_5034520187" description="Carboxylic ester hydrolase" evidence="31">
    <location>
        <begin position="21"/>
        <end position="591"/>
    </location>
</feature>
<evidence type="ECO:0000256" key="25">
    <source>
        <dbReference type="ARBA" id="ARBA00049322"/>
    </source>
</evidence>
<evidence type="ECO:0000256" key="9">
    <source>
        <dbReference type="ARBA" id="ARBA00023098"/>
    </source>
</evidence>
<accession>A0A8C4XLG1</accession>
<evidence type="ECO:0000256" key="3">
    <source>
        <dbReference type="ARBA" id="ARBA00005964"/>
    </source>
</evidence>
<dbReference type="FunFam" id="3.40.50.1820:FF:000100">
    <property type="entry name" value="Carboxylic ester hydrolase"/>
    <property type="match status" value="1"/>
</dbReference>
<comment type="catalytic activity">
    <reaction evidence="15">
        <text>13-octadecanoyloxy-octadecanoate + H2O = 13-hydroxy-octadecanoate + octadecanoate + H(+)</text>
        <dbReference type="Rhea" id="RHEA:52084"/>
        <dbReference type="ChEBI" id="CHEBI:15377"/>
        <dbReference type="ChEBI" id="CHEBI:15378"/>
        <dbReference type="ChEBI" id="CHEBI:25629"/>
        <dbReference type="ChEBI" id="CHEBI:136304"/>
        <dbReference type="ChEBI" id="CHEBI:136335"/>
    </reaction>
    <physiologicalReaction direction="left-to-right" evidence="15">
        <dbReference type="Rhea" id="RHEA:52085"/>
    </physiologicalReaction>
</comment>
<evidence type="ECO:0000256" key="14">
    <source>
        <dbReference type="ARBA" id="ARBA00047368"/>
    </source>
</evidence>
<comment type="catalytic activity">
    <reaction evidence="14">
        <text>12-hexadecanoyloxy-octadecanoate + H2O = 12-hydroxyoctadecanoate + hexadecanoate + H(+)</text>
        <dbReference type="Rhea" id="RHEA:52056"/>
        <dbReference type="ChEBI" id="CHEBI:7896"/>
        <dbReference type="ChEBI" id="CHEBI:15377"/>
        <dbReference type="ChEBI" id="CHEBI:15378"/>
        <dbReference type="ChEBI" id="CHEBI:83677"/>
        <dbReference type="ChEBI" id="CHEBI:84201"/>
    </reaction>
    <physiologicalReaction direction="left-to-right" evidence="14">
        <dbReference type="Rhea" id="RHEA:52057"/>
    </physiologicalReaction>
</comment>
<evidence type="ECO:0000256" key="27">
    <source>
        <dbReference type="ARBA" id="ARBA00051791"/>
    </source>
</evidence>
<comment type="catalytic activity">
    <reaction evidence="12">
        <text>a triacylglycerol + H2O = a diacylglycerol + a fatty acid + H(+)</text>
        <dbReference type="Rhea" id="RHEA:12044"/>
        <dbReference type="ChEBI" id="CHEBI:15377"/>
        <dbReference type="ChEBI" id="CHEBI:15378"/>
        <dbReference type="ChEBI" id="CHEBI:17855"/>
        <dbReference type="ChEBI" id="CHEBI:18035"/>
        <dbReference type="ChEBI" id="CHEBI:28868"/>
        <dbReference type="EC" id="3.1.1.3"/>
    </reaction>
    <physiologicalReaction direction="left-to-right" evidence="12">
        <dbReference type="Rhea" id="RHEA:12045"/>
    </physiologicalReaction>
</comment>
<evidence type="ECO:0000256" key="8">
    <source>
        <dbReference type="ARBA" id="ARBA00022963"/>
    </source>
</evidence>
<keyword evidence="8" id="KW-0442">Lipid degradation</keyword>
<keyword evidence="9" id="KW-0443">Lipid metabolism</keyword>
<reference evidence="33" key="1">
    <citation type="submission" date="2025-08" db="UniProtKB">
        <authorList>
            <consortium name="Ensembl"/>
        </authorList>
    </citation>
    <scope>IDENTIFICATION</scope>
</reference>
<evidence type="ECO:0000256" key="22">
    <source>
        <dbReference type="ARBA" id="ARBA00049221"/>
    </source>
</evidence>
<dbReference type="InterPro" id="IPR019819">
    <property type="entry name" value="Carboxylesterase_B_CS"/>
</dbReference>
<name>A0A8C4XLG1_FALTI</name>
<dbReference type="OrthoDB" id="19653at2759"/>
<dbReference type="GO" id="GO:0008126">
    <property type="term" value="F:acetylesterase activity"/>
    <property type="evidence" value="ECO:0007669"/>
    <property type="project" value="UniProtKB-EC"/>
</dbReference>
<dbReference type="InterPro" id="IPR051093">
    <property type="entry name" value="Neuroligin/BSAL"/>
</dbReference>
<evidence type="ECO:0000256" key="15">
    <source>
        <dbReference type="ARBA" id="ARBA00047427"/>
    </source>
</evidence>
<evidence type="ECO:0000256" key="5">
    <source>
        <dbReference type="ARBA" id="ARBA00022525"/>
    </source>
</evidence>
<comment type="catalytic activity">
    <reaction evidence="21">
        <text>9-(9Z-octadecenoyloxy)-octadecanoate + H2O = 9-hydroxy-octadecanoate + (9Z)-octadecenoate + H(+)</text>
        <dbReference type="Rhea" id="RHEA:52048"/>
        <dbReference type="ChEBI" id="CHEBI:15377"/>
        <dbReference type="ChEBI" id="CHEBI:15378"/>
        <dbReference type="ChEBI" id="CHEBI:30823"/>
        <dbReference type="ChEBI" id="CHEBI:136282"/>
        <dbReference type="ChEBI" id="CHEBI:136286"/>
    </reaction>
    <physiologicalReaction direction="left-to-right" evidence="21">
        <dbReference type="Rhea" id="RHEA:52049"/>
    </physiologicalReaction>
</comment>
<evidence type="ECO:0000256" key="13">
    <source>
        <dbReference type="ARBA" id="ARBA00033629"/>
    </source>
</evidence>
<comment type="catalytic activity">
    <reaction evidence="13">
        <text>a butanoate ester + H2O = an aliphatic alcohol + butanoate + H(+)</text>
        <dbReference type="Rhea" id="RHEA:47348"/>
        <dbReference type="ChEBI" id="CHEBI:2571"/>
        <dbReference type="ChEBI" id="CHEBI:15377"/>
        <dbReference type="ChEBI" id="CHEBI:15378"/>
        <dbReference type="ChEBI" id="CHEBI:17968"/>
        <dbReference type="ChEBI" id="CHEBI:50477"/>
    </reaction>
    <physiologicalReaction direction="left-to-right" evidence="13">
        <dbReference type="Rhea" id="RHEA:47349"/>
    </physiologicalReaction>
</comment>
<comment type="subcellular location">
    <subcellularLocation>
        <location evidence="2">Secreted</location>
    </subcellularLocation>
</comment>
<evidence type="ECO:0000256" key="31">
    <source>
        <dbReference type="RuleBase" id="RU361235"/>
    </source>
</evidence>
<dbReference type="EC" id="3.1.1.-" evidence="31"/>
<dbReference type="PROSITE" id="PS00941">
    <property type="entry name" value="CARBOXYLESTERASE_B_2"/>
    <property type="match status" value="1"/>
</dbReference>